<feature type="region of interest" description="Disordered" evidence="2">
    <location>
        <begin position="509"/>
        <end position="623"/>
    </location>
</feature>
<feature type="region of interest" description="Disordered" evidence="2">
    <location>
        <begin position="447"/>
        <end position="478"/>
    </location>
</feature>
<gene>
    <name evidence="3" type="ORF">g.38417</name>
</gene>
<feature type="compositionally biased region" description="Basic and acidic residues" evidence="2">
    <location>
        <begin position="1065"/>
        <end position="1076"/>
    </location>
</feature>
<keyword evidence="1" id="KW-0175">Coiled coil</keyword>
<feature type="compositionally biased region" description="Basic and acidic residues" evidence="2">
    <location>
        <begin position="583"/>
        <end position="601"/>
    </location>
</feature>
<feature type="compositionally biased region" description="Basic and acidic residues" evidence="2">
    <location>
        <begin position="1419"/>
        <end position="1444"/>
    </location>
</feature>
<feature type="coiled-coil region" evidence="1">
    <location>
        <begin position="36"/>
        <end position="109"/>
    </location>
</feature>
<feature type="compositionally biased region" description="Basic residues" evidence="2">
    <location>
        <begin position="1472"/>
        <end position="1484"/>
    </location>
</feature>
<feature type="compositionally biased region" description="Polar residues" evidence="2">
    <location>
        <begin position="1407"/>
        <end position="1418"/>
    </location>
</feature>
<evidence type="ECO:0000313" key="3">
    <source>
        <dbReference type="EMBL" id="JAS73236.1"/>
    </source>
</evidence>
<accession>A0A1B6HEY8</accession>
<feature type="compositionally biased region" description="Polar residues" evidence="2">
    <location>
        <begin position="1050"/>
        <end position="1064"/>
    </location>
</feature>
<feature type="region of interest" description="Disordered" evidence="2">
    <location>
        <begin position="1358"/>
        <end position="1510"/>
    </location>
</feature>
<feature type="region of interest" description="Disordered" evidence="2">
    <location>
        <begin position="1049"/>
        <end position="1081"/>
    </location>
</feature>
<feature type="region of interest" description="Disordered" evidence="2">
    <location>
        <begin position="983"/>
        <end position="1004"/>
    </location>
</feature>
<organism evidence="3">
    <name type="scientific">Homalodisca liturata</name>
    <dbReference type="NCBI Taxonomy" id="320908"/>
    <lineage>
        <taxon>Eukaryota</taxon>
        <taxon>Metazoa</taxon>
        <taxon>Ecdysozoa</taxon>
        <taxon>Arthropoda</taxon>
        <taxon>Hexapoda</taxon>
        <taxon>Insecta</taxon>
        <taxon>Pterygota</taxon>
        <taxon>Neoptera</taxon>
        <taxon>Paraneoptera</taxon>
        <taxon>Hemiptera</taxon>
        <taxon>Auchenorrhyncha</taxon>
        <taxon>Membracoidea</taxon>
        <taxon>Cicadellidae</taxon>
        <taxon>Cicadellinae</taxon>
        <taxon>Proconiini</taxon>
        <taxon>Homalodisca</taxon>
    </lineage>
</organism>
<protein>
    <submittedName>
        <fullName evidence="3">Uncharacterized protein</fullName>
    </submittedName>
</protein>
<feature type="compositionally biased region" description="Basic and acidic residues" evidence="2">
    <location>
        <begin position="469"/>
        <end position="478"/>
    </location>
</feature>
<feature type="compositionally biased region" description="Polar residues" evidence="2">
    <location>
        <begin position="509"/>
        <end position="526"/>
    </location>
</feature>
<name>A0A1B6HEY8_9HEMI</name>
<reference evidence="3" key="1">
    <citation type="submission" date="2015-11" db="EMBL/GenBank/DDBJ databases">
        <title>De novo transcriptome assembly of four potential Pierce s Disease insect vectors from Arizona vineyards.</title>
        <authorList>
            <person name="Tassone E.E."/>
        </authorList>
    </citation>
    <scope>NUCLEOTIDE SEQUENCE</scope>
</reference>
<sequence>MYDSANKLEKQTTENKPNVEEIDIYADILTDQDGHIKKLKEKVDTLYAENKNLTKHLNSLQKKYEDLLKINEDLEKKYKTVNYNVSSLYKTAQAEIERKNQMIKDLRREQDNLVFRKTRTSQAVERARRVIGKSPKKCRTHKKIDNHEENVYKEVKESTLTPQETSITSTEQKIEQAGAENSDSERFMVSEFPPQETLMTTTEQQIEQDDEKNVNSINCISSEVSNLNNISSIPPPMQGPQNAYSKRLYKKLYGVSPPKPLKSVRPSNSSEKLTEIAKNDISPEVIASNKTFNPLNKTISEGELITTENAAHEDCKLPCIALKLKEEVKEFIKLGSITSNKSSAPTNAVNKIHSINKTNVSPFKNEQTKQNITRSLSSQQLILQCDLRTQNNLKGKIPSPNSVSINETIENILKNHKAGLYNNSAVQTSEKQITSPNNTNCKLLTNPEPDNEILDKKENTANSKVSQKLQEKGEENKRNRLLENLNKRMSNKPLISPVTFGKLVTSASFPQNTTTSSNSEMVSSGKEQTDISRKRKLSEVSHPLEDTLLHQSQKSKLAKGTKTGRKPKFLHSLFGESPLKSQSPDKKPVVNVEDKSNEEFKSTSVITNPDSPIFPSSPSLDSDSPEDLIIDSTACSVNTSPRVSEISQKEDEEKKNNLDITKDLFRASADSKLVQETNNCENDDSSVAEIKNLDKDREIKYKGEKNQNAGSDLEMNVKGNIELNIENKDLKCKGNIAFYNNCPDDKEKETPCLPDLSECLSLDNTNQIPNKSVPVSRNIAPSVKLENCLPINIVQKAESTEISFESARLNPGANSEKSQLNNNKIDNDSNMQRFIPSPPQLTLVSAFRHSENSVFNITEDTVGFVSALTRVRDISPLRTPDKKNKLPAALNIPQKELKQMHVIKNNSSELSKTTHLDVQTIKTGGIYQGERSDNGTKQTNLLTSSESLKHIEQVTINYDAVENESENNGCDSLNHILDQKHTEVQSYGRSDEKSINKDTTTDNERTVITNQQNEFKRNRPVKRIMLQTKSKIEVLATHNKENVKNKLLDHTTSQESISRNNNNPEETKTIKHKEQSDETSPVTIEKLIPPNVGKFESKCAEKPHVLLKSKQSMVYNQVHIAASDSSGNISKTGVNVKQTENATSKTKLALSSVSSPLETLKSEKNIFKRSESLKMMPKPIPKVNYDVLSKTTNAKINSTNDYVSTKSKINTQLLSEKNNKNPKIKKSDELSKRNINSIKEDKFNVNSTLQQSGGKFHLGSKQIQNITESKLRENNVKSCINDSPTNKKDLFTVHNDTKLKKINEERSENTKPLQIAHKIETDDLNQIPHIAHINKKVRVSKYKSTNEVKQTLLQEVPDRKDEKVSLNSGNDGCENKDSLLTPTKKMETVNHSVCKTPSSDVRKHRSTVNSSPEFSSQKKINESPVHENSRRPGCENSDQSKDVSSRYVNKHDRKNTYIHPNDSRKRDSYHSRSPRNRSNHHRRSSSNSPDQNYSRHHTHISRTRSSHRSR</sequence>
<feature type="compositionally biased region" description="Basic residues" evidence="2">
    <location>
        <begin position="1494"/>
        <end position="1510"/>
    </location>
</feature>
<feature type="compositionally biased region" description="Basic and acidic residues" evidence="2">
    <location>
        <begin position="527"/>
        <end position="548"/>
    </location>
</feature>
<feature type="compositionally biased region" description="Low complexity" evidence="2">
    <location>
        <begin position="609"/>
        <end position="622"/>
    </location>
</feature>
<feature type="compositionally biased region" description="Basic and acidic residues" evidence="2">
    <location>
        <begin position="1461"/>
        <end position="1470"/>
    </location>
</feature>
<feature type="compositionally biased region" description="Polar residues" evidence="2">
    <location>
        <begin position="1389"/>
        <end position="1399"/>
    </location>
</feature>
<feature type="non-terminal residue" evidence="3">
    <location>
        <position position="1510"/>
    </location>
</feature>
<dbReference type="EMBL" id="GECU01034470">
    <property type="protein sequence ID" value="JAS73236.1"/>
    <property type="molecule type" value="Transcribed_RNA"/>
</dbReference>
<feature type="compositionally biased region" description="Basic residues" evidence="2">
    <location>
        <begin position="556"/>
        <end position="569"/>
    </location>
</feature>
<proteinExistence type="predicted"/>
<evidence type="ECO:0000256" key="1">
    <source>
        <dbReference type="SAM" id="Coils"/>
    </source>
</evidence>
<evidence type="ECO:0000256" key="2">
    <source>
        <dbReference type="SAM" id="MobiDB-lite"/>
    </source>
</evidence>